<dbReference type="Gene3D" id="3.30.530.20">
    <property type="match status" value="1"/>
</dbReference>
<keyword evidence="2" id="KW-1185">Reference proteome</keyword>
<dbReference type="SUPFAM" id="SSF55961">
    <property type="entry name" value="Bet v1-like"/>
    <property type="match status" value="1"/>
</dbReference>
<reference evidence="1" key="1">
    <citation type="submission" date="2021-06" db="EMBL/GenBank/DDBJ databases">
        <authorList>
            <person name="Kallberg Y."/>
            <person name="Tangrot J."/>
            <person name="Rosling A."/>
        </authorList>
    </citation>
    <scope>NUCLEOTIDE SEQUENCE</scope>
    <source>
        <strain evidence="1">BR232B</strain>
    </source>
</reference>
<dbReference type="Proteomes" id="UP000789739">
    <property type="component" value="Unassembled WGS sequence"/>
</dbReference>
<comment type="caution">
    <text evidence="1">The sequence shown here is derived from an EMBL/GenBank/DDBJ whole genome shotgun (WGS) entry which is preliminary data.</text>
</comment>
<feature type="non-terminal residue" evidence="1">
    <location>
        <position position="68"/>
    </location>
</feature>
<evidence type="ECO:0000313" key="2">
    <source>
        <dbReference type="Proteomes" id="UP000789739"/>
    </source>
</evidence>
<dbReference type="OrthoDB" id="196858at2759"/>
<organism evidence="1 2">
    <name type="scientific">Paraglomus brasilianum</name>
    <dbReference type="NCBI Taxonomy" id="144538"/>
    <lineage>
        <taxon>Eukaryota</taxon>
        <taxon>Fungi</taxon>
        <taxon>Fungi incertae sedis</taxon>
        <taxon>Mucoromycota</taxon>
        <taxon>Glomeromycotina</taxon>
        <taxon>Glomeromycetes</taxon>
        <taxon>Paraglomerales</taxon>
        <taxon>Paraglomeraceae</taxon>
        <taxon>Paraglomus</taxon>
    </lineage>
</organism>
<protein>
    <submittedName>
        <fullName evidence="1">8885_t:CDS:1</fullName>
    </submittedName>
</protein>
<dbReference type="InterPro" id="IPR023393">
    <property type="entry name" value="START-like_dom_sf"/>
</dbReference>
<accession>A0A9N9E3D3</accession>
<evidence type="ECO:0000313" key="1">
    <source>
        <dbReference type="EMBL" id="CAG8658454.1"/>
    </source>
</evidence>
<gene>
    <name evidence="1" type="ORF">PBRASI_LOCUS10651</name>
</gene>
<proteinExistence type="predicted"/>
<dbReference type="AlphaFoldDB" id="A0A9N9E3D3"/>
<sequence>MGHLKSLDTDDPSQHGWTFHTERAGVRIYSKRLPGESIPTFRGDGWIDGNWSLEDIAAVIRTLGARQI</sequence>
<dbReference type="EMBL" id="CAJVPI010003445">
    <property type="protein sequence ID" value="CAG8658454.1"/>
    <property type="molecule type" value="Genomic_DNA"/>
</dbReference>
<name>A0A9N9E3D3_9GLOM</name>